<dbReference type="Gene3D" id="3.40.50.880">
    <property type="match status" value="1"/>
</dbReference>
<dbReference type="GO" id="GO:0033969">
    <property type="term" value="F:gamma-glutamyl-gamma-aminobutyrate hydrolase activity"/>
    <property type="evidence" value="ECO:0007669"/>
    <property type="project" value="TreeGrafter"/>
</dbReference>
<accession>A0A1U7CM76</accession>
<dbReference type="GO" id="GO:0016757">
    <property type="term" value="F:glycosyltransferase activity"/>
    <property type="evidence" value="ECO:0007669"/>
    <property type="project" value="UniProtKB-KW"/>
</dbReference>
<evidence type="ECO:0000313" key="1">
    <source>
        <dbReference type="EMBL" id="APW60016.1"/>
    </source>
</evidence>
<sequence>MNHRPLIGINMDLRASVKSRTPHSLTPTGYYDCLVTAGALPIMIPPLMRESDLVPILEKLDGVVLTGGDDLDPRKMGLSPHPSVNAMCERREISDRILCKLVQQERIPTLGIGLGMQELNVVAGGGLFVHIPEDLPKSIPHYDPHGGAHRHTVVMQPKTRLAEIYGPGEIRVNSYHHMGIRKLAPNFRISALAPDGLIEAYEGREPGWWVVGVQWHPENEGNISLDMQLIEAFVEAAGARRNVPALAKVG</sequence>
<dbReference type="GO" id="GO:0006598">
    <property type="term" value="P:polyamine catabolic process"/>
    <property type="evidence" value="ECO:0007669"/>
    <property type="project" value="TreeGrafter"/>
</dbReference>
<keyword evidence="1" id="KW-0808">Transferase</keyword>
<reference evidence="2" key="1">
    <citation type="submission" date="2016-12" db="EMBL/GenBank/DDBJ databases">
        <title>Comparative genomics of four Isosphaeraceae planctomycetes: a common pool of plasmids and glycoside hydrolase genes.</title>
        <authorList>
            <person name="Ivanova A."/>
        </authorList>
    </citation>
    <scope>NUCLEOTIDE SEQUENCE [LARGE SCALE GENOMIC DNA]</scope>
    <source>
        <strain evidence="2">PX4</strain>
    </source>
</reference>
<dbReference type="AlphaFoldDB" id="A0A1U7CM76"/>
<dbReference type="SUPFAM" id="SSF52317">
    <property type="entry name" value="Class I glutamine amidotransferase-like"/>
    <property type="match status" value="1"/>
</dbReference>
<dbReference type="CDD" id="cd01745">
    <property type="entry name" value="GATase1_2"/>
    <property type="match status" value="1"/>
</dbReference>
<keyword evidence="1" id="KW-0328">Glycosyltransferase</keyword>
<protein>
    <submittedName>
        <fullName evidence="1">Glutamine amidotransferase</fullName>
        <ecNumber evidence="1">2.4.2.-</ecNumber>
    </submittedName>
</protein>
<dbReference type="EMBL" id="CP019082">
    <property type="protein sequence ID" value="APW60016.1"/>
    <property type="molecule type" value="Genomic_DNA"/>
</dbReference>
<dbReference type="OrthoDB" id="9813383at2"/>
<evidence type="ECO:0000313" key="2">
    <source>
        <dbReference type="Proteomes" id="UP000186309"/>
    </source>
</evidence>
<proteinExistence type="predicted"/>
<dbReference type="STRING" id="1387353.BSF38_01478"/>
<gene>
    <name evidence="1" type="ORF">BSF38_01478</name>
</gene>
<dbReference type="Pfam" id="PF07722">
    <property type="entry name" value="Peptidase_C26"/>
    <property type="match status" value="1"/>
</dbReference>
<dbReference type="PROSITE" id="PS51273">
    <property type="entry name" value="GATASE_TYPE_1"/>
    <property type="match status" value="1"/>
</dbReference>
<organism evidence="1 2">
    <name type="scientific">Paludisphaera borealis</name>
    <dbReference type="NCBI Taxonomy" id="1387353"/>
    <lineage>
        <taxon>Bacteria</taxon>
        <taxon>Pseudomonadati</taxon>
        <taxon>Planctomycetota</taxon>
        <taxon>Planctomycetia</taxon>
        <taxon>Isosphaerales</taxon>
        <taxon>Isosphaeraceae</taxon>
        <taxon>Paludisphaera</taxon>
    </lineage>
</organism>
<dbReference type="PANTHER" id="PTHR43235:SF1">
    <property type="entry name" value="GLUTAMINE AMIDOTRANSFERASE PB2B2.05-RELATED"/>
    <property type="match status" value="1"/>
</dbReference>
<dbReference type="GO" id="GO:0005829">
    <property type="term" value="C:cytosol"/>
    <property type="evidence" value="ECO:0007669"/>
    <property type="project" value="TreeGrafter"/>
</dbReference>
<dbReference type="InterPro" id="IPR029062">
    <property type="entry name" value="Class_I_gatase-like"/>
</dbReference>
<dbReference type="InterPro" id="IPR011697">
    <property type="entry name" value="Peptidase_C26"/>
</dbReference>
<dbReference type="RefSeq" id="WP_076344371.1">
    <property type="nucleotide sequence ID" value="NZ_CP019082.1"/>
</dbReference>
<keyword evidence="1" id="KW-0315">Glutamine amidotransferase</keyword>
<dbReference type="EC" id="2.4.2.-" evidence="1"/>
<name>A0A1U7CM76_9BACT</name>
<dbReference type="PANTHER" id="PTHR43235">
    <property type="entry name" value="GLUTAMINE AMIDOTRANSFERASE PB2B2.05-RELATED"/>
    <property type="match status" value="1"/>
</dbReference>
<dbReference type="KEGG" id="pbor:BSF38_01478"/>
<dbReference type="Proteomes" id="UP000186309">
    <property type="component" value="Chromosome"/>
</dbReference>
<keyword evidence="2" id="KW-1185">Reference proteome</keyword>
<dbReference type="InterPro" id="IPR044668">
    <property type="entry name" value="PuuD-like"/>
</dbReference>